<dbReference type="AlphaFoldDB" id="A0A0H5Q7L1"/>
<protein>
    <submittedName>
        <fullName evidence="1">Uncharacterized protein</fullName>
    </submittedName>
</protein>
<reference evidence="1" key="2">
    <citation type="submission" date="2015-07" db="EMBL/GenBank/DDBJ databases">
        <title>Plasmids, circular viruses and viroids from rat gut.</title>
        <authorList>
            <person name="Jorgensen T.J."/>
            <person name="Hansen M.A."/>
            <person name="Xu Z."/>
            <person name="Tabak M.A."/>
            <person name="Sorensen S.J."/>
            <person name="Hansen L.H."/>
        </authorList>
    </citation>
    <scope>NUCLEOTIDE SEQUENCE</scope>
    <source>
        <strain evidence="1">RGFK1517</strain>
    </source>
</reference>
<organism evidence="1">
    <name type="scientific">uncultured prokaryote</name>
    <dbReference type="NCBI Taxonomy" id="198431"/>
    <lineage>
        <taxon>unclassified sequences</taxon>
        <taxon>environmental samples</taxon>
    </lineage>
</organism>
<accession>A0A0H5Q7L1</accession>
<evidence type="ECO:0000313" key="1">
    <source>
        <dbReference type="EMBL" id="CRY97380.1"/>
    </source>
</evidence>
<reference evidence="1" key="1">
    <citation type="submission" date="2015-06" db="EMBL/GenBank/DDBJ databases">
        <authorList>
            <person name="Joergensen T."/>
        </authorList>
    </citation>
    <scope>NUCLEOTIDE SEQUENCE</scope>
    <source>
        <strain evidence="1">RGFK1517</strain>
    </source>
</reference>
<dbReference type="EMBL" id="LN854053">
    <property type="protein sequence ID" value="CRY97380.1"/>
    <property type="molecule type" value="Genomic_DNA"/>
</dbReference>
<sequence length="78" mass="8571">MLEMPVQIAIALTSRNSRPYRAHVVGWGIAEKSTYASLWSFDMENLAPPTATATEVLEAFQGAMAVLLFEKRVQAATD</sequence>
<name>A0A0H5Q7L1_9ZZZZ</name>
<proteinExistence type="predicted"/>